<dbReference type="RefSeq" id="WP_076345427.1">
    <property type="nucleotide sequence ID" value="NZ_CP019082.1"/>
</dbReference>
<reference evidence="4" key="1">
    <citation type="submission" date="2016-12" db="EMBL/GenBank/DDBJ databases">
        <title>Comparative genomics of four Isosphaeraceae planctomycetes: a common pool of plasmids and glycoside hydrolase genes.</title>
        <authorList>
            <person name="Ivanova A."/>
        </authorList>
    </citation>
    <scope>NUCLEOTIDE SEQUENCE [LARGE SCALE GENOMIC DNA]</scope>
    <source>
        <strain evidence="4">PX4</strain>
    </source>
</reference>
<name>A0A1U7CNX7_9BACT</name>
<gene>
    <name evidence="3" type="ORF">BSF38_02125</name>
</gene>
<evidence type="ECO:0000313" key="4">
    <source>
        <dbReference type="Proteomes" id="UP000186309"/>
    </source>
</evidence>
<evidence type="ECO:0000256" key="1">
    <source>
        <dbReference type="SAM" id="MobiDB-lite"/>
    </source>
</evidence>
<sequence>MTARLLAVLLLLAGPSFARADAPANVPAKPATTPADKVNAEPIDRQPYRIELHLVADPSARIDESSRENLVDRWRDLVHRFIGASWSISVAPRPSPLVGDGLARLKADAITGFDPALDKIWLVWVDSDPEDGGLVFSGREYDVATRWLGPLQQQKAPSRRDLPRSLFAISRNLFSPSALITGQEGGRALLKVRGSALAPASDLGAVVVKGTTFIPLRLVSMKDDSVRISRIAYTYLVAESIEGSSARCAIVSAFRDPLTQRISRPNTLAALGVKAGDSPLHLRFVTKTDKTPAAGYTLTERAVPDGVAREVGMTDRSGRILVEPGTTRALVKLRLLAGGSEPLAEFPIMPGESSEEREVAVDPLPLAAKYQVRLDALRDEVVDQVALRGRLERMMQSRVDGDEWDGLDALLKEYAALPAPATFTENLTKMKDEATKQAYETSKSTVLTKNLQAQFSDLQALIDGYLSNEAYGAYSEVLQKKKKDVADAAKLTAKKKAARPAPAEAPTVAETPPAPAPKAAPPAPAPKSVPKAPPKNDSGVPF</sequence>
<organism evidence="3 4">
    <name type="scientific">Paludisphaera borealis</name>
    <dbReference type="NCBI Taxonomy" id="1387353"/>
    <lineage>
        <taxon>Bacteria</taxon>
        <taxon>Pseudomonadati</taxon>
        <taxon>Planctomycetota</taxon>
        <taxon>Planctomycetia</taxon>
        <taxon>Isosphaerales</taxon>
        <taxon>Isosphaeraceae</taxon>
        <taxon>Paludisphaera</taxon>
    </lineage>
</organism>
<evidence type="ECO:0000313" key="3">
    <source>
        <dbReference type="EMBL" id="APW60642.1"/>
    </source>
</evidence>
<feature type="region of interest" description="Disordered" evidence="1">
    <location>
        <begin position="491"/>
        <end position="542"/>
    </location>
</feature>
<keyword evidence="4" id="KW-1185">Reference proteome</keyword>
<dbReference type="Proteomes" id="UP000186309">
    <property type="component" value="Chromosome"/>
</dbReference>
<dbReference type="KEGG" id="pbor:BSF38_02125"/>
<keyword evidence="2" id="KW-0732">Signal</keyword>
<feature type="signal peptide" evidence="2">
    <location>
        <begin position="1"/>
        <end position="20"/>
    </location>
</feature>
<protein>
    <submittedName>
        <fullName evidence="3">Uncharacterized protein</fullName>
    </submittedName>
</protein>
<proteinExistence type="predicted"/>
<dbReference type="OrthoDB" id="248583at2"/>
<feature type="compositionally biased region" description="Pro residues" evidence="1">
    <location>
        <begin position="512"/>
        <end position="533"/>
    </location>
</feature>
<dbReference type="AlphaFoldDB" id="A0A1U7CNX7"/>
<dbReference type="STRING" id="1387353.BSF38_02125"/>
<dbReference type="EMBL" id="CP019082">
    <property type="protein sequence ID" value="APW60642.1"/>
    <property type="molecule type" value="Genomic_DNA"/>
</dbReference>
<accession>A0A1U7CNX7</accession>
<feature type="compositionally biased region" description="Low complexity" evidence="1">
    <location>
        <begin position="499"/>
        <end position="511"/>
    </location>
</feature>
<feature type="chain" id="PRO_5012752873" evidence="2">
    <location>
        <begin position="21"/>
        <end position="542"/>
    </location>
</feature>
<evidence type="ECO:0000256" key="2">
    <source>
        <dbReference type="SAM" id="SignalP"/>
    </source>
</evidence>